<sequence>MAEAQLRDLDYARPDPERGLGRVCLFGDHHGFKQGYCRNCGRPFDTSFTSLAV</sequence>
<protein>
    <submittedName>
        <fullName evidence="1">Uncharacterized protein</fullName>
    </submittedName>
</protein>
<dbReference type="EMBL" id="JAIWYP010000011">
    <property type="protein sequence ID" value="KAH3733468.1"/>
    <property type="molecule type" value="Genomic_DNA"/>
</dbReference>
<name>A0A9D4CU24_DREPO</name>
<accession>A0A9D4CU24</accession>
<reference evidence="1" key="2">
    <citation type="submission" date="2020-11" db="EMBL/GenBank/DDBJ databases">
        <authorList>
            <person name="McCartney M.A."/>
            <person name="Auch B."/>
            <person name="Kono T."/>
            <person name="Mallez S."/>
            <person name="Becker A."/>
            <person name="Gohl D.M."/>
            <person name="Silverstein K.A.T."/>
            <person name="Koren S."/>
            <person name="Bechman K.B."/>
            <person name="Herman A."/>
            <person name="Abrahante J.E."/>
            <person name="Garbe J."/>
        </authorList>
    </citation>
    <scope>NUCLEOTIDE SEQUENCE</scope>
    <source>
        <strain evidence="1">Duluth1</strain>
        <tissue evidence="1">Whole animal</tissue>
    </source>
</reference>
<gene>
    <name evidence="1" type="ORF">DPMN_039896</name>
</gene>
<dbReference type="Proteomes" id="UP000828390">
    <property type="component" value="Unassembled WGS sequence"/>
</dbReference>
<keyword evidence="2" id="KW-1185">Reference proteome</keyword>
<proteinExistence type="predicted"/>
<evidence type="ECO:0000313" key="2">
    <source>
        <dbReference type="Proteomes" id="UP000828390"/>
    </source>
</evidence>
<evidence type="ECO:0000313" key="1">
    <source>
        <dbReference type="EMBL" id="KAH3733468.1"/>
    </source>
</evidence>
<comment type="caution">
    <text evidence="1">The sequence shown here is derived from an EMBL/GenBank/DDBJ whole genome shotgun (WGS) entry which is preliminary data.</text>
</comment>
<reference evidence="1" key="1">
    <citation type="journal article" date="2019" name="bioRxiv">
        <title>The Genome of the Zebra Mussel, Dreissena polymorpha: A Resource for Invasive Species Research.</title>
        <authorList>
            <person name="McCartney M.A."/>
            <person name="Auch B."/>
            <person name="Kono T."/>
            <person name="Mallez S."/>
            <person name="Zhang Y."/>
            <person name="Obille A."/>
            <person name="Becker A."/>
            <person name="Abrahante J.E."/>
            <person name="Garbe J."/>
            <person name="Badalamenti J.P."/>
            <person name="Herman A."/>
            <person name="Mangelson H."/>
            <person name="Liachko I."/>
            <person name="Sullivan S."/>
            <person name="Sone E.D."/>
            <person name="Koren S."/>
            <person name="Silverstein K.A.T."/>
            <person name="Beckman K.B."/>
            <person name="Gohl D.M."/>
        </authorList>
    </citation>
    <scope>NUCLEOTIDE SEQUENCE</scope>
    <source>
        <strain evidence="1">Duluth1</strain>
        <tissue evidence="1">Whole animal</tissue>
    </source>
</reference>
<organism evidence="1 2">
    <name type="scientific">Dreissena polymorpha</name>
    <name type="common">Zebra mussel</name>
    <name type="synonym">Mytilus polymorpha</name>
    <dbReference type="NCBI Taxonomy" id="45954"/>
    <lineage>
        <taxon>Eukaryota</taxon>
        <taxon>Metazoa</taxon>
        <taxon>Spiralia</taxon>
        <taxon>Lophotrochozoa</taxon>
        <taxon>Mollusca</taxon>
        <taxon>Bivalvia</taxon>
        <taxon>Autobranchia</taxon>
        <taxon>Heteroconchia</taxon>
        <taxon>Euheterodonta</taxon>
        <taxon>Imparidentia</taxon>
        <taxon>Neoheterodontei</taxon>
        <taxon>Myida</taxon>
        <taxon>Dreissenoidea</taxon>
        <taxon>Dreissenidae</taxon>
        <taxon>Dreissena</taxon>
    </lineage>
</organism>
<dbReference type="AlphaFoldDB" id="A0A9D4CU24"/>